<evidence type="ECO:0000313" key="2">
    <source>
        <dbReference type="EMBL" id="MFD2245610.1"/>
    </source>
</evidence>
<gene>
    <name evidence="2" type="ORF">ACFSKP_05040</name>
</gene>
<evidence type="ECO:0008006" key="4">
    <source>
        <dbReference type="Google" id="ProtNLM"/>
    </source>
</evidence>
<evidence type="ECO:0000256" key="1">
    <source>
        <dbReference type="SAM" id="Coils"/>
    </source>
</evidence>
<sequence length="155" mass="17611">MTQTEIGDMFKDAFDTFKAFDDLTVKNSGADLSEFPTSIWQIINHLLTWQAYQLSCLQDTPPEKPISEVETWNSEITPPSEAALQAAVTAFKNQLEAIQTEVNRLSNTGEELTGKLKLIQEIVVHLSFHLGEVVLMRRMKGSYPMPYQMKEFLQV</sequence>
<evidence type="ECO:0000313" key="3">
    <source>
        <dbReference type="Proteomes" id="UP001597374"/>
    </source>
</evidence>
<comment type="caution">
    <text evidence="2">The sequence shown here is derived from an EMBL/GenBank/DDBJ whole genome shotgun (WGS) entry which is preliminary data.</text>
</comment>
<accession>A0ABW5CU97</accession>
<protein>
    <recommendedName>
        <fullName evidence="4">DinB family protein</fullName>
    </recommendedName>
</protein>
<proteinExistence type="predicted"/>
<dbReference type="Gene3D" id="1.20.120.450">
    <property type="entry name" value="dinb family like domain"/>
    <property type="match status" value="1"/>
</dbReference>
<name>A0ABW5CU97_9BACT</name>
<keyword evidence="3" id="KW-1185">Reference proteome</keyword>
<dbReference type="EMBL" id="JBHUIM010000001">
    <property type="protein sequence ID" value="MFD2245610.1"/>
    <property type="molecule type" value="Genomic_DNA"/>
</dbReference>
<reference evidence="3" key="1">
    <citation type="journal article" date="2019" name="Int. J. Syst. Evol. Microbiol.">
        <title>The Global Catalogue of Microorganisms (GCM) 10K type strain sequencing project: providing services to taxonomists for standard genome sequencing and annotation.</title>
        <authorList>
            <consortium name="The Broad Institute Genomics Platform"/>
            <consortium name="The Broad Institute Genome Sequencing Center for Infectious Disease"/>
            <person name="Wu L."/>
            <person name="Ma J."/>
        </authorList>
    </citation>
    <scope>NUCLEOTIDE SEQUENCE [LARGE SCALE GENOMIC DNA]</scope>
    <source>
        <strain evidence="3">CGMCC 4.1782</strain>
    </source>
</reference>
<feature type="coiled-coil region" evidence="1">
    <location>
        <begin position="88"/>
        <end position="115"/>
    </location>
</feature>
<dbReference type="Proteomes" id="UP001597374">
    <property type="component" value="Unassembled WGS sequence"/>
</dbReference>
<dbReference type="SUPFAM" id="SSF109854">
    <property type="entry name" value="DinB/YfiT-like putative metalloenzymes"/>
    <property type="match status" value="1"/>
</dbReference>
<keyword evidence="1" id="KW-0175">Coiled coil</keyword>
<organism evidence="2 3">
    <name type="scientific">Pontibacter ruber</name>
    <dbReference type="NCBI Taxonomy" id="1343895"/>
    <lineage>
        <taxon>Bacteria</taxon>
        <taxon>Pseudomonadati</taxon>
        <taxon>Bacteroidota</taxon>
        <taxon>Cytophagia</taxon>
        <taxon>Cytophagales</taxon>
        <taxon>Hymenobacteraceae</taxon>
        <taxon>Pontibacter</taxon>
    </lineage>
</organism>
<dbReference type="InterPro" id="IPR034660">
    <property type="entry name" value="DinB/YfiT-like"/>
</dbReference>
<dbReference type="RefSeq" id="WP_250428855.1">
    <property type="nucleotide sequence ID" value="NZ_JALPRR010000002.1"/>
</dbReference>